<protein>
    <submittedName>
        <fullName evidence="8">Putative MFS family arabinose efflux permease</fullName>
    </submittedName>
</protein>
<evidence type="ECO:0000256" key="6">
    <source>
        <dbReference type="SAM" id="Phobius"/>
    </source>
</evidence>
<feature type="transmembrane region" description="Helical" evidence="6">
    <location>
        <begin position="394"/>
        <end position="415"/>
    </location>
</feature>
<dbReference type="RefSeq" id="WP_101467550.1">
    <property type="nucleotide sequence ID" value="NZ_PJMW01000002.1"/>
</dbReference>
<accession>A0A2N3VJX0</accession>
<evidence type="ECO:0000259" key="7">
    <source>
        <dbReference type="PROSITE" id="PS50850"/>
    </source>
</evidence>
<keyword evidence="3 6" id="KW-0812">Transmembrane</keyword>
<dbReference type="AlphaFoldDB" id="A0A2N3VJX0"/>
<dbReference type="Proteomes" id="UP000233766">
    <property type="component" value="Unassembled WGS sequence"/>
</dbReference>
<dbReference type="InterPro" id="IPR044770">
    <property type="entry name" value="MFS_spinster-like"/>
</dbReference>
<evidence type="ECO:0000256" key="2">
    <source>
        <dbReference type="ARBA" id="ARBA00022448"/>
    </source>
</evidence>
<organism evidence="8 9">
    <name type="scientific">Nocardia fluminea</name>
    <dbReference type="NCBI Taxonomy" id="134984"/>
    <lineage>
        <taxon>Bacteria</taxon>
        <taxon>Bacillati</taxon>
        <taxon>Actinomycetota</taxon>
        <taxon>Actinomycetes</taxon>
        <taxon>Mycobacteriales</taxon>
        <taxon>Nocardiaceae</taxon>
        <taxon>Nocardia</taxon>
    </lineage>
</organism>
<feature type="transmembrane region" description="Helical" evidence="6">
    <location>
        <begin position="142"/>
        <end position="161"/>
    </location>
</feature>
<evidence type="ECO:0000313" key="9">
    <source>
        <dbReference type="Proteomes" id="UP000233766"/>
    </source>
</evidence>
<dbReference type="Gene3D" id="1.20.1250.20">
    <property type="entry name" value="MFS general substrate transporter like domains"/>
    <property type="match status" value="1"/>
</dbReference>
<keyword evidence="4 6" id="KW-1133">Transmembrane helix</keyword>
<feature type="transmembrane region" description="Helical" evidence="6">
    <location>
        <begin position="108"/>
        <end position="130"/>
    </location>
</feature>
<feature type="transmembrane region" description="Helical" evidence="6">
    <location>
        <begin position="359"/>
        <end position="382"/>
    </location>
</feature>
<proteinExistence type="predicted"/>
<feature type="transmembrane region" description="Helical" evidence="6">
    <location>
        <begin position="83"/>
        <end position="102"/>
    </location>
</feature>
<dbReference type="PANTHER" id="PTHR23505:SF52">
    <property type="entry name" value="MAJOR FACILITATOR SUPERFAMILY PROTEIN"/>
    <property type="match status" value="1"/>
</dbReference>
<dbReference type="InterPro" id="IPR036259">
    <property type="entry name" value="MFS_trans_sf"/>
</dbReference>
<feature type="transmembrane region" description="Helical" evidence="6">
    <location>
        <begin position="173"/>
        <end position="193"/>
    </location>
</feature>
<sequence>MTTQDFAAPGARRRRGKNLALLTASSAMDNAEANVTSVLFPLMRESLGLSASALGTIVAVGKAVGVVAGIPWVVLANRFPRKTVLAVCAGFWGVWSIAAGAADSFGQFVLFYAIAAAGFAGAGPIALSIMGDIYHDSHRARATGMLYGGVALISGISAPLVGQLSGIEEGWRYGFYISGAVCVAIGVLIMACLDDPAAQQKHEVDVPTLEQIEDKARGLRESLRALLAVQTFRLILVQRLLSGQNVIMSFGAVFLVEERGLSTATASVIALPFAIGYMTGTFAGGRVNDLVHRLHPRTGRVAMLQISQFGFAVVAFLATQIGWQAIGIYVALFGLLGFLQGQVPVVNRPLIMAVVPPPLRGLAFAVSVSTVEALAYAGYALIVGLLGDAIGLQGALLAVTVVLTVVNAVASAALYRPYARDSAVITAHWPESVILVDDDAAANVRH</sequence>
<comment type="subcellular location">
    <subcellularLocation>
        <location evidence="1">Cell membrane</location>
        <topology evidence="1">Multi-pass membrane protein</topology>
    </subcellularLocation>
</comment>
<dbReference type="PROSITE" id="PS50850">
    <property type="entry name" value="MFS"/>
    <property type="match status" value="1"/>
</dbReference>
<dbReference type="PANTHER" id="PTHR23505">
    <property type="entry name" value="SPINSTER"/>
    <property type="match status" value="1"/>
</dbReference>
<feature type="transmembrane region" description="Helical" evidence="6">
    <location>
        <begin position="326"/>
        <end position="347"/>
    </location>
</feature>
<dbReference type="GO" id="GO:0022857">
    <property type="term" value="F:transmembrane transporter activity"/>
    <property type="evidence" value="ECO:0007669"/>
    <property type="project" value="InterPro"/>
</dbReference>
<keyword evidence="5 6" id="KW-0472">Membrane</keyword>
<evidence type="ECO:0000256" key="4">
    <source>
        <dbReference type="ARBA" id="ARBA00022989"/>
    </source>
</evidence>
<keyword evidence="9" id="KW-1185">Reference proteome</keyword>
<gene>
    <name evidence="8" type="ORF">ATK86_6388</name>
</gene>
<dbReference type="SUPFAM" id="SSF103473">
    <property type="entry name" value="MFS general substrate transporter"/>
    <property type="match status" value="1"/>
</dbReference>
<dbReference type="GO" id="GO:0005886">
    <property type="term" value="C:plasma membrane"/>
    <property type="evidence" value="ECO:0007669"/>
    <property type="project" value="UniProtKB-SubCell"/>
</dbReference>
<feature type="transmembrane region" description="Helical" evidence="6">
    <location>
        <begin position="49"/>
        <end position="76"/>
    </location>
</feature>
<name>A0A2N3VJX0_9NOCA</name>
<evidence type="ECO:0000256" key="5">
    <source>
        <dbReference type="ARBA" id="ARBA00023136"/>
    </source>
</evidence>
<feature type="transmembrane region" description="Helical" evidence="6">
    <location>
        <begin position="261"/>
        <end position="280"/>
    </location>
</feature>
<feature type="domain" description="Major facilitator superfamily (MFS) profile" evidence="7">
    <location>
        <begin position="18"/>
        <end position="419"/>
    </location>
</feature>
<evidence type="ECO:0000256" key="3">
    <source>
        <dbReference type="ARBA" id="ARBA00022692"/>
    </source>
</evidence>
<evidence type="ECO:0000313" key="8">
    <source>
        <dbReference type="EMBL" id="PKV81915.1"/>
    </source>
</evidence>
<keyword evidence="2" id="KW-0813">Transport</keyword>
<dbReference type="EMBL" id="PJMW01000002">
    <property type="protein sequence ID" value="PKV81915.1"/>
    <property type="molecule type" value="Genomic_DNA"/>
</dbReference>
<comment type="caution">
    <text evidence="8">The sequence shown here is derived from an EMBL/GenBank/DDBJ whole genome shotgun (WGS) entry which is preliminary data.</text>
</comment>
<reference evidence="8 9" key="1">
    <citation type="submission" date="2017-12" db="EMBL/GenBank/DDBJ databases">
        <title>Sequencing the genomes of 1000 Actinobacteria strains.</title>
        <authorList>
            <person name="Klenk H.-P."/>
        </authorList>
    </citation>
    <scope>NUCLEOTIDE SEQUENCE [LARGE SCALE GENOMIC DNA]</scope>
    <source>
        <strain evidence="8 9">DSM 44489</strain>
    </source>
</reference>
<dbReference type="InterPro" id="IPR011701">
    <property type="entry name" value="MFS"/>
</dbReference>
<dbReference type="InterPro" id="IPR020846">
    <property type="entry name" value="MFS_dom"/>
</dbReference>
<dbReference type="Pfam" id="PF07690">
    <property type="entry name" value="MFS_1"/>
    <property type="match status" value="1"/>
</dbReference>
<dbReference type="OrthoDB" id="65739at2"/>
<feature type="transmembrane region" description="Helical" evidence="6">
    <location>
        <begin position="301"/>
        <end position="320"/>
    </location>
</feature>
<evidence type="ECO:0000256" key="1">
    <source>
        <dbReference type="ARBA" id="ARBA00004651"/>
    </source>
</evidence>